<reference evidence="2 3" key="1">
    <citation type="submission" date="2015-09" db="EMBL/GenBank/DDBJ databases">
        <title>Atta colombica WGS genome.</title>
        <authorList>
            <person name="Nygaard S."/>
            <person name="Hu H."/>
            <person name="Boomsma J."/>
            <person name="Zhang G."/>
        </authorList>
    </citation>
    <scope>NUCLEOTIDE SEQUENCE [LARGE SCALE GENOMIC DNA]</scope>
    <source>
        <strain evidence="2">Treedump-2</strain>
        <tissue evidence="2">Whole body</tissue>
    </source>
</reference>
<dbReference type="InterPro" id="IPR036179">
    <property type="entry name" value="Ig-like_dom_sf"/>
</dbReference>
<evidence type="ECO:0000313" key="2">
    <source>
        <dbReference type="EMBL" id="KYM80061.1"/>
    </source>
</evidence>
<dbReference type="Proteomes" id="UP000078540">
    <property type="component" value="Unassembled WGS sequence"/>
</dbReference>
<dbReference type="EMBL" id="KQ976579">
    <property type="protein sequence ID" value="KYM80061.1"/>
    <property type="molecule type" value="Genomic_DNA"/>
</dbReference>
<dbReference type="Gene3D" id="2.60.40.10">
    <property type="entry name" value="Immunoglobulins"/>
    <property type="match status" value="1"/>
</dbReference>
<evidence type="ECO:0000259" key="1">
    <source>
        <dbReference type="PROSITE" id="PS50835"/>
    </source>
</evidence>
<gene>
    <name evidence="2" type="ORF">ALC53_09587</name>
</gene>
<dbReference type="InterPro" id="IPR013783">
    <property type="entry name" value="Ig-like_fold"/>
</dbReference>
<accession>A0A195B6C8</accession>
<dbReference type="SUPFAM" id="SSF48726">
    <property type="entry name" value="Immunoglobulin"/>
    <property type="match status" value="1"/>
</dbReference>
<sequence>MCVPVPVESIQGVAGQRTILPCNIQPRESNDAVSMVLWFKEDSGEPLYRVWIYYPRLILSSERRSCRYRSLTILVPRPLADSNARYYCGATASSEPSLRTPVCDIDFAITEMGIDTTKIQQSSELPPIAISFDENLLTEIATKTPVMGATTLLKSCGWTGGCQSGPVQVFSHHCGSDLIRLARLSNGRDSAITESIGRRNIEIVRPDDSP</sequence>
<feature type="domain" description="Ig-like" evidence="1">
    <location>
        <begin position="4"/>
        <end position="99"/>
    </location>
</feature>
<evidence type="ECO:0000313" key="3">
    <source>
        <dbReference type="Proteomes" id="UP000078540"/>
    </source>
</evidence>
<organism evidence="2 3">
    <name type="scientific">Atta colombica</name>
    <dbReference type="NCBI Taxonomy" id="520822"/>
    <lineage>
        <taxon>Eukaryota</taxon>
        <taxon>Metazoa</taxon>
        <taxon>Ecdysozoa</taxon>
        <taxon>Arthropoda</taxon>
        <taxon>Hexapoda</taxon>
        <taxon>Insecta</taxon>
        <taxon>Pterygota</taxon>
        <taxon>Neoptera</taxon>
        <taxon>Endopterygota</taxon>
        <taxon>Hymenoptera</taxon>
        <taxon>Apocrita</taxon>
        <taxon>Aculeata</taxon>
        <taxon>Formicoidea</taxon>
        <taxon>Formicidae</taxon>
        <taxon>Myrmicinae</taxon>
        <taxon>Atta</taxon>
    </lineage>
</organism>
<dbReference type="STRING" id="520822.A0A195B6C8"/>
<name>A0A195B6C8_9HYME</name>
<dbReference type="AlphaFoldDB" id="A0A195B6C8"/>
<proteinExistence type="predicted"/>
<keyword evidence="3" id="KW-1185">Reference proteome</keyword>
<dbReference type="PROSITE" id="PS50835">
    <property type="entry name" value="IG_LIKE"/>
    <property type="match status" value="1"/>
</dbReference>
<dbReference type="InterPro" id="IPR007110">
    <property type="entry name" value="Ig-like_dom"/>
</dbReference>
<protein>
    <recommendedName>
        <fullName evidence="1">Ig-like domain-containing protein</fullName>
    </recommendedName>
</protein>